<evidence type="ECO:0000256" key="3">
    <source>
        <dbReference type="ARBA" id="ARBA00022452"/>
    </source>
</evidence>
<evidence type="ECO:0000259" key="9">
    <source>
        <dbReference type="Pfam" id="PF07715"/>
    </source>
</evidence>
<evidence type="ECO:0000256" key="4">
    <source>
        <dbReference type="ARBA" id="ARBA00022692"/>
    </source>
</evidence>
<dbReference type="eggNOG" id="COG4206">
    <property type="taxonomic scope" value="Bacteria"/>
</dbReference>
<dbReference type="RefSeq" id="WP_015811081.1">
    <property type="nucleotide sequence ID" value="NC_013037.1"/>
</dbReference>
<feature type="region of interest" description="Disordered" evidence="8">
    <location>
        <begin position="968"/>
        <end position="987"/>
    </location>
</feature>
<evidence type="ECO:0000313" key="11">
    <source>
        <dbReference type="Proteomes" id="UP000002011"/>
    </source>
</evidence>
<sequence length="1177" mass="127615">MKINLLTRLPVGRQAHYAGRILRTMTRILLLLTITLSHVTADGFSQKFSFHAKNAPLKVVMRNIEKQTGYLFLYDELDLPQANNVSVRFKNASIDDILATVFKDMPLSYRIFQRNVVLKKVVKTPLHETGLPARIPGAEPGIQLTQRTIEPLPARLDRTLQGKVTDENGSPFPGVSIVIKNSQTGTATDAAGEFRLSIPDGEPEPVIVVSFVGYKNQEIAVGNRLEVNIAMAVDTKALNDVVVIGYGTQKQSSITGSVASLPMKNVANQPLTSLDQALGGQIAGVNVAQTKGAPGGGVSVRVRGTGSIGAGNEPLYVIDGFPVSDGFNSNLNPLASINPNDIESIEILKDASAAAIYGSRGSNGVVLVTTKRGKSGKSVVQLDTYYGFQQVANKIDMLNAREYAEFNTEARNNAWVDRGGKATDPNSVRPAALQIPEMFANPETLGKGTDWQDEVFRTAPIQNYQLSLSGGNDKTTFFTSGAYFKQDGIVMNTGFERYSARVNLDHKASRHVTVGMNLSPSFASSRLLPVEDQVFSGGILGSALSLPPTVPVYNPDGSFTTLLGPSPYNIGVIDNPVAIASKIKNKRTVFRTLGNVYAEATIINGLKFRTSFGIDYSDSRDNAYYPSDLGWNGVPAPVQARASASTGRDLNWLNENILTYKKTFGEKHELDLLAGFTAQKARYEAASLNATNFPTDLVPTLNAGQVTSGGTAVSEWSLLSMLARANYTYAGKYLFSATMRRDGSSRFGARNKWGTFPSASVGWYISEEHFMKSQHVVSDLKLRASYGLAGNNTIGNYNHIGLLSNRRYSFGEGAGALAYGLYPGSISNEQLGWEMMHQFDIGVDFSLLRSRLSFTIDFYNKNTTDLLLNVPVPASTGYETALQNIGKLNNRGWEFSVNSRNFTGAFKWSTAFNISFNRNKVMKLGPSGNPIISKSPSFSPNTHITRIGSPIGSFWGYEAIGVYQSQEDVDSSPRVGGNTGSRPGDLKFRDIDGDGAITPSDVTIIGDNAPDFFYGITNNFSYGPFSLSILGDGVQGIQLLNGSRRNIGLVNGSYSRKDVLGRWQSPEQPGDGRTPRANVAPTGGNVSYVSSLLVENASFFRIRNINLRYSLPEKLAKAVCLQNASVSLSVQNAFTFTKYRGYNPEQSLNGSSSLTPGVDFNGYPLARTFTLGLNLTL</sequence>
<dbReference type="EMBL" id="CP001619">
    <property type="protein sequence ID" value="ACT92827.1"/>
    <property type="molecule type" value="Genomic_DNA"/>
</dbReference>
<dbReference type="InterPro" id="IPR008969">
    <property type="entry name" value="CarboxyPept-like_regulatory"/>
</dbReference>
<keyword evidence="6 7" id="KW-0998">Cell outer membrane</keyword>
<reference evidence="10 11" key="1">
    <citation type="journal article" date="2009" name="Stand. Genomic Sci.">
        <title>Complete genome sequence of Dyadobacter fermentans type strain (NS114).</title>
        <authorList>
            <person name="Lang E."/>
            <person name="Lapidus A."/>
            <person name="Chertkov O."/>
            <person name="Brettin T."/>
            <person name="Detter J.C."/>
            <person name="Han C."/>
            <person name="Copeland A."/>
            <person name="Glavina Del Rio T."/>
            <person name="Nolan M."/>
            <person name="Chen F."/>
            <person name="Lucas S."/>
            <person name="Tice H."/>
            <person name="Cheng J.F."/>
            <person name="Land M."/>
            <person name="Hauser L."/>
            <person name="Chang Y.J."/>
            <person name="Jeffries C.D."/>
            <person name="Kopitz M."/>
            <person name="Bruce D."/>
            <person name="Goodwin L."/>
            <person name="Pitluck S."/>
            <person name="Ovchinnikova G."/>
            <person name="Pati A."/>
            <person name="Ivanova N."/>
            <person name="Mavrommatis K."/>
            <person name="Chen A."/>
            <person name="Palaniappan K."/>
            <person name="Chain P."/>
            <person name="Bristow J."/>
            <person name="Eisen J.A."/>
            <person name="Markowitz V."/>
            <person name="Hugenholtz P."/>
            <person name="Goker M."/>
            <person name="Rohde M."/>
            <person name="Kyrpides N.C."/>
            <person name="Klenk H.P."/>
        </authorList>
    </citation>
    <scope>NUCLEOTIDE SEQUENCE [LARGE SCALE GENOMIC DNA]</scope>
    <source>
        <strain evidence="11">ATCC 700827 / DSM 18053 / CIP 107007 / KCTC 52180 / NS114</strain>
    </source>
</reference>
<keyword evidence="3 7" id="KW-1134">Transmembrane beta strand</keyword>
<dbReference type="SUPFAM" id="SSF49464">
    <property type="entry name" value="Carboxypeptidase regulatory domain-like"/>
    <property type="match status" value="1"/>
</dbReference>
<evidence type="ECO:0000256" key="8">
    <source>
        <dbReference type="SAM" id="MobiDB-lite"/>
    </source>
</evidence>
<dbReference type="AlphaFoldDB" id="C6VSK5"/>
<organism evidence="10 11">
    <name type="scientific">Dyadobacter fermentans (strain ATCC 700827 / DSM 18053 / CIP 107007 / KCTC 52180 / NS114)</name>
    <dbReference type="NCBI Taxonomy" id="471854"/>
    <lineage>
        <taxon>Bacteria</taxon>
        <taxon>Pseudomonadati</taxon>
        <taxon>Bacteroidota</taxon>
        <taxon>Cytophagia</taxon>
        <taxon>Cytophagales</taxon>
        <taxon>Spirosomataceae</taxon>
        <taxon>Dyadobacter</taxon>
    </lineage>
</organism>
<dbReference type="InterPro" id="IPR037066">
    <property type="entry name" value="Plug_dom_sf"/>
</dbReference>
<evidence type="ECO:0000256" key="2">
    <source>
        <dbReference type="ARBA" id="ARBA00022448"/>
    </source>
</evidence>
<dbReference type="Pfam" id="PF13715">
    <property type="entry name" value="CarbopepD_reg_2"/>
    <property type="match status" value="1"/>
</dbReference>
<dbReference type="NCBIfam" id="TIGR04056">
    <property type="entry name" value="OMP_RagA_SusC"/>
    <property type="match status" value="1"/>
</dbReference>
<dbReference type="Proteomes" id="UP000002011">
    <property type="component" value="Chromosome"/>
</dbReference>
<gene>
    <name evidence="10" type="ordered locus">Dfer_1584</name>
</gene>
<evidence type="ECO:0000256" key="1">
    <source>
        <dbReference type="ARBA" id="ARBA00004571"/>
    </source>
</evidence>
<dbReference type="InterPro" id="IPR039426">
    <property type="entry name" value="TonB-dep_rcpt-like"/>
</dbReference>
<comment type="similarity">
    <text evidence="7">Belongs to the TonB-dependent receptor family.</text>
</comment>
<keyword evidence="5 7" id="KW-0472">Membrane</keyword>
<evidence type="ECO:0000313" key="10">
    <source>
        <dbReference type="EMBL" id="ACT92827.1"/>
    </source>
</evidence>
<keyword evidence="11" id="KW-1185">Reference proteome</keyword>
<dbReference type="GO" id="GO:0009279">
    <property type="term" value="C:cell outer membrane"/>
    <property type="evidence" value="ECO:0007669"/>
    <property type="project" value="UniProtKB-SubCell"/>
</dbReference>
<keyword evidence="4 7" id="KW-0812">Transmembrane</keyword>
<keyword evidence="2 7" id="KW-0813">Transport</keyword>
<feature type="domain" description="TonB-dependent receptor plug" evidence="9">
    <location>
        <begin position="251"/>
        <end position="365"/>
    </location>
</feature>
<dbReference type="SUPFAM" id="SSF56935">
    <property type="entry name" value="Porins"/>
    <property type="match status" value="1"/>
</dbReference>
<dbReference type="NCBIfam" id="TIGR04057">
    <property type="entry name" value="SusC_RagA_signa"/>
    <property type="match status" value="1"/>
</dbReference>
<protein>
    <submittedName>
        <fullName evidence="10">TonB-dependent receptor plug</fullName>
    </submittedName>
</protein>
<dbReference type="KEGG" id="dfe:Dfer_1584"/>
<dbReference type="Gene3D" id="2.40.170.20">
    <property type="entry name" value="TonB-dependent receptor, beta-barrel domain"/>
    <property type="match status" value="1"/>
</dbReference>
<accession>C6VSK5</accession>
<evidence type="ECO:0000256" key="5">
    <source>
        <dbReference type="ARBA" id="ARBA00023136"/>
    </source>
</evidence>
<dbReference type="Gene3D" id="2.60.40.1120">
    <property type="entry name" value="Carboxypeptidase-like, regulatory domain"/>
    <property type="match status" value="1"/>
</dbReference>
<dbReference type="InterPro" id="IPR023997">
    <property type="entry name" value="TonB-dep_OMP_SusC/RagA_CS"/>
</dbReference>
<dbReference type="InterPro" id="IPR012910">
    <property type="entry name" value="Plug_dom"/>
</dbReference>
<evidence type="ECO:0000256" key="6">
    <source>
        <dbReference type="ARBA" id="ARBA00023237"/>
    </source>
</evidence>
<dbReference type="Gene3D" id="2.170.130.10">
    <property type="entry name" value="TonB-dependent receptor, plug domain"/>
    <property type="match status" value="1"/>
</dbReference>
<dbReference type="HOGENOM" id="CLU_004317_0_2_10"/>
<dbReference type="InterPro" id="IPR036942">
    <property type="entry name" value="Beta-barrel_TonB_sf"/>
</dbReference>
<dbReference type="InterPro" id="IPR023996">
    <property type="entry name" value="TonB-dep_OMP_SusC/RagA"/>
</dbReference>
<keyword evidence="10" id="KW-0675">Receptor</keyword>
<dbReference type="Pfam" id="PF07715">
    <property type="entry name" value="Plug"/>
    <property type="match status" value="1"/>
</dbReference>
<dbReference type="STRING" id="471854.Dfer_1584"/>
<dbReference type="OrthoDB" id="9768177at2"/>
<evidence type="ECO:0000256" key="7">
    <source>
        <dbReference type="PROSITE-ProRule" id="PRU01360"/>
    </source>
</evidence>
<comment type="subcellular location">
    <subcellularLocation>
        <location evidence="1 7">Cell outer membrane</location>
        <topology evidence="1 7">Multi-pass membrane protein</topology>
    </subcellularLocation>
</comment>
<proteinExistence type="inferred from homology"/>
<dbReference type="eggNOG" id="COG1629">
    <property type="taxonomic scope" value="Bacteria"/>
</dbReference>
<name>C6VSK5_DYAFD</name>
<dbReference type="PROSITE" id="PS52016">
    <property type="entry name" value="TONB_DEPENDENT_REC_3"/>
    <property type="match status" value="1"/>
</dbReference>
<dbReference type="FunFam" id="2.170.130.10:FF:000008">
    <property type="entry name" value="SusC/RagA family TonB-linked outer membrane protein"/>
    <property type="match status" value="1"/>
</dbReference>